<dbReference type="GO" id="GO:0003700">
    <property type="term" value="F:DNA-binding transcription factor activity"/>
    <property type="evidence" value="ECO:0007669"/>
    <property type="project" value="TreeGrafter"/>
</dbReference>
<evidence type="ECO:0000313" key="7">
    <source>
        <dbReference type="Proteomes" id="UP000198649"/>
    </source>
</evidence>
<proteinExistence type="predicted"/>
<accession>A0A1I3CGN9</accession>
<sequence>MAAPTGGEETRRRLVDSGLREFAERGVHAASLLDIGRRSGQRNRGAVHYHFGSREGLLVAIIEEQVALIADRERELLAAARTRADDDLPSVVEAFARPAVELADQGWRGSCYLVILCELVEDQPLAAHPDVVEALERAGGYEAYQLLEQRMPPMPDQVRAERMSLTTSFILRASADRARAAERTPPTRSLLATEEFIANLVAMATAMLAAPGT</sequence>
<keyword evidence="3" id="KW-0804">Transcription</keyword>
<dbReference type="Pfam" id="PF17939">
    <property type="entry name" value="TetR_C_30"/>
    <property type="match status" value="1"/>
</dbReference>
<dbReference type="InterPro" id="IPR009057">
    <property type="entry name" value="Homeodomain-like_sf"/>
</dbReference>
<dbReference type="AlphaFoldDB" id="A0A1I3CGN9"/>
<keyword evidence="7" id="KW-1185">Reference proteome</keyword>
<organism evidence="6 7">
    <name type="scientific">Nocardioides psychrotolerans</name>
    <dbReference type="NCBI Taxonomy" id="1005945"/>
    <lineage>
        <taxon>Bacteria</taxon>
        <taxon>Bacillati</taxon>
        <taxon>Actinomycetota</taxon>
        <taxon>Actinomycetes</taxon>
        <taxon>Propionibacteriales</taxon>
        <taxon>Nocardioidaceae</taxon>
        <taxon>Nocardioides</taxon>
    </lineage>
</organism>
<evidence type="ECO:0000256" key="1">
    <source>
        <dbReference type="ARBA" id="ARBA00023015"/>
    </source>
</evidence>
<evidence type="ECO:0000256" key="3">
    <source>
        <dbReference type="ARBA" id="ARBA00023163"/>
    </source>
</evidence>
<protein>
    <submittedName>
        <fullName evidence="6">Transcriptional regulator, TetR family</fullName>
    </submittedName>
</protein>
<dbReference type="InterPro" id="IPR001647">
    <property type="entry name" value="HTH_TetR"/>
</dbReference>
<feature type="DNA-binding region" description="H-T-H motif" evidence="4">
    <location>
        <begin position="32"/>
        <end position="51"/>
    </location>
</feature>
<dbReference type="STRING" id="1005945.SAMN05216561_10238"/>
<reference evidence="6 7" key="1">
    <citation type="submission" date="2016-10" db="EMBL/GenBank/DDBJ databases">
        <authorList>
            <person name="de Groot N.N."/>
        </authorList>
    </citation>
    <scope>NUCLEOTIDE SEQUENCE [LARGE SCALE GENOMIC DNA]</scope>
    <source>
        <strain evidence="6 7">CGMCC 1.11156</strain>
    </source>
</reference>
<evidence type="ECO:0000259" key="5">
    <source>
        <dbReference type="PROSITE" id="PS50977"/>
    </source>
</evidence>
<evidence type="ECO:0000256" key="4">
    <source>
        <dbReference type="PROSITE-ProRule" id="PRU00335"/>
    </source>
</evidence>
<dbReference type="RefSeq" id="WP_091110121.1">
    <property type="nucleotide sequence ID" value="NZ_BKAF01000028.1"/>
</dbReference>
<dbReference type="Pfam" id="PF00440">
    <property type="entry name" value="TetR_N"/>
    <property type="match status" value="1"/>
</dbReference>
<name>A0A1I3CGN9_9ACTN</name>
<dbReference type="SUPFAM" id="SSF46689">
    <property type="entry name" value="Homeodomain-like"/>
    <property type="match status" value="1"/>
</dbReference>
<dbReference type="OrthoDB" id="4726108at2"/>
<dbReference type="GO" id="GO:0000976">
    <property type="term" value="F:transcription cis-regulatory region binding"/>
    <property type="evidence" value="ECO:0007669"/>
    <property type="project" value="TreeGrafter"/>
</dbReference>
<dbReference type="InterPro" id="IPR041586">
    <property type="entry name" value="PsrA_TetR_C"/>
</dbReference>
<evidence type="ECO:0000313" key="6">
    <source>
        <dbReference type="EMBL" id="SFH73251.1"/>
    </source>
</evidence>
<dbReference type="PANTHER" id="PTHR30055:SF234">
    <property type="entry name" value="HTH-TYPE TRANSCRIPTIONAL REGULATOR BETI"/>
    <property type="match status" value="1"/>
</dbReference>
<keyword evidence="2 4" id="KW-0238">DNA-binding</keyword>
<feature type="domain" description="HTH tetR-type" evidence="5">
    <location>
        <begin position="8"/>
        <end position="69"/>
    </location>
</feature>
<dbReference type="InterPro" id="IPR050109">
    <property type="entry name" value="HTH-type_TetR-like_transc_reg"/>
</dbReference>
<dbReference type="Gene3D" id="1.10.357.10">
    <property type="entry name" value="Tetracycline Repressor, domain 2"/>
    <property type="match status" value="1"/>
</dbReference>
<dbReference type="PROSITE" id="PS50977">
    <property type="entry name" value="HTH_TETR_2"/>
    <property type="match status" value="1"/>
</dbReference>
<dbReference type="Proteomes" id="UP000198649">
    <property type="component" value="Unassembled WGS sequence"/>
</dbReference>
<dbReference type="EMBL" id="FOQG01000002">
    <property type="protein sequence ID" value="SFH73251.1"/>
    <property type="molecule type" value="Genomic_DNA"/>
</dbReference>
<evidence type="ECO:0000256" key="2">
    <source>
        <dbReference type="ARBA" id="ARBA00023125"/>
    </source>
</evidence>
<gene>
    <name evidence="6" type="ORF">SAMN05216561_10238</name>
</gene>
<dbReference type="PANTHER" id="PTHR30055">
    <property type="entry name" value="HTH-TYPE TRANSCRIPTIONAL REGULATOR RUTR"/>
    <property type="match status" value="1"/>
</dbReference>
<keyword evidence="1" id="KW-0805">Transcription regulation</keyword>